<feature type="compositionally biased region" description="Basic and acidic residues" evidence="1">
    <location>
        <begin position="312"/>
        <end position="328"/>
    </location>
</feature>
<comment type="caution">
    <text evidence="2">The sequence shown here is derived from an EMBL/GenBank/DDBJ whole genome shotgun (WGS) entry which is preliminary data.</text>
</comment>
<proteinExistence type="predicted"/>
<protein>
    <submittedName>
        <fullName evidence="2">Uncharacterized protein</fullName>
    </submittedName>
</protein>
<feature type="region of interest" description="Disordered" evidence="1">
    <location>
        <begin position="299"/>
        <end position="328"/>
    </location>
</feature>
<evidence type="ECO:0000313" key="2">
    <source>
        <dbReference type="EMBL" id="TQD82849.1"/>
    </source>
</evidence>
<dbReference type="Proteomes" id="UP000315295">
    <property type="component" value="Unassembled WGS sequence"/>
</dbReference>
<evidence type="ECO:0000313" key="3">
    <source>
        <dbReference type="Proteomes" id="UP000315295"/>
    </source>
</evidence>
<evidence type="ECO:0000256" key="1">
    <source>
        <dbReference type="SAM" id="MobiDB-lite"/>
    </source>
</evidence>
<keyword evidence="3" id="KW-1185">Reference proteome</keyword>
<feature type="compositionally biased region" description="Acidic residues" evidence="1">
    <location>
        <begin position="299"/>
        <end position="311"/>
    </location>
</feature>
<name>A0A540L962_MALBA</name>
<dbReference type="EMBL" id="VIEB01000705">
    <property type="protein sequence ID" value="TQD82849.1"/>
    <property type="molecule type" value="Genomic_DNA"/>
</dbReference>
<organism evidence="2 3">
    <name type="scientific">Malus baccata</name>
    <name type="common">Siberian crab apple</name>
    <name type="synonym">Pyrus baccata</name>
    <dbReference type="NCBI Taxonomy" id="106549"/>
    <lineage>
        <taxon>Eukaryota</taxon>
        <taxon>Viridiplantae</taxon>
        <taxon>Streptophyta</taxon>
        <taxon>Embryophyta</taxon>
        <taxon>Tracheophyta</taxon>
        <taxon>Spermatophyta</taxon>
        <taxon>Magnoliopsida</taxon>
        <taxon>eudicotyledons</taxon>
        <taxon>Gunneridae</taxon>
        <taxon>Pentapetalae</taxon>
        <taxon>rosids</taxon>
        <taxon>fabids</taxon>
        <taxon>Rosales</taxon>
        <taxon>Rosaceae</taxon>
        <taxon>Amygdaloideae</taxon>
        <taxon>Maleae</taxon>
        <taxon>Malus</taxon>
    </lineage>
</organism>
<sequence length="328" mass="37221">MSNPMTRKALSIYRQGGVGLSPPDHALIDQYEWELVLEVIPSNMLHVSAIQSVHCRAEDGVLPMLISQNEHLLRDGRCQFALAKHVLNITRMNHLIRLPFRKKVSSLILAPSQSTWNGFERSLFLEGHGAQLSRANVQPLRAVDFHMASLNHATKVTGNSLYNPPMSMPINNKEDLEAFMEAHHDMLGGCHLELERHNIDIRSKLALIIGSDPAKYLHSYVSHSLVRWNRSWIRNLSTKDKDYDCDTLRVIRQWEGNINDPQVAVKPTASMSLSDPAYEVDWDEPEGLKDVVKKCPDEPIEESISDYEEMENVDKSIEVENKGPSKSR</sequence>
<accession>A0A540L962</accession>
<gene>
    <name evidence="2" type="ORF">C1H46_031596</name>
</gene>
<dbReference type="AlphaFoldDB" id="A0A540L962"/>
<reference evidence="2 3" key="1">
    <citation type="journal article" date="2019" name="G3 (Bethesda)">
        <title>Sequencing of a Wild Apple (Malus baccata) Genome Unravels the Differences Between Cultivated and Wild Apple Species Regarding Disease Resistance and Cold Tolerance.</title>
        <authorList>
            <person name="Chen X."/>
        </authorList>
    </citation>
    <scope>NUCLEOTIDE SEQUENCE [LARGE SCALE GENOMIC DNA]</scope>
    <source>
        <strain evidence="3">cv. Shandingzi</strain>
        <tissue evidence="2">Leaves</tissue>
    </source>
</reference>